<dbReference type="CDD" id="cd17324">
    <property type="entry name" value="MFS_NepI_like"/>
    <property type="match status" value="1"/>
</dbReference>
<feature type="transmembrane region" description="Helical" evidence="6">
    <location>
        <begin position="288"/>
        <end position="309"/>
    </location>
</feature>
<feature type="transmembrane region" description="Helical" evidence="6">
    <location>
        <begin position="315"/>
        <end position="335"/>
    </location>
</feature>
<dbReference type="PANTHER" id="PTHR43124">
    <property type="entry name" value="PURINE EFFLUX PUMP PBUE"/>
    <property type="match status" value="1"/>
</dbReference>
<feature type="domain" description="Major facilitator superfamily (MFS) profile" evidence="7">
    <location>
        <begin position="30"/>
        <end position="405"/>
    </location>
</feature>
<dbReference type="Gene3D" id="1.20.1250.20">
    <property type="entry name" value="MFS general substrate transporter like domains"/>
    <property type="match status" value="2"/>
</dbReference>
<feature type="transmembrane region" description="Helical" evidence="6">
    <location>
        <begin position="385"/>
        <end position="404"/>
    </location>
</feature>
<evidence type="ECO:0000256" key="3">
    <source>
        <dbReference type="ARBA" id="ARBA00022692"/>
    </source>
</evidence>
<keyword evidence="5 6" id="KW-0472">Membrane</keyword>
<feature type="transmembrane region" description="Helical" evidence="6">
    <location>
        <begin position="154"/>
        <end position="176"/>
    </location>
</feature>
<dbReference type="InterPro" id="IPR036259">
    <property type="entry name" value="MFS_trans_sf"/>
</dbReference>
<feature type="transmembrane region" description="Helical" evidence="6">
    <location>
        <begin position="68"/>
        <end position="89"/>
    </location>
</feature>
<evidence type="ECO:0000256" key="4">
    <source>
        <dbReference type="ARBA" id="ARBA00022989"/>
    </source>
</evidence>
<keyword evidence="2" id="KW-1003">Cell membrane</keyword>
<dbReference type="PANTHER" id="PTHR43124:SF3">
    <property type="entry name" value="CHLORAMPHENICOL EFFLUX PUMP RV0191"/>
    <property type="match status" value="1"/>
</dbReference>
<gene>
    <name evidence="8" type="ORF">GCM10020260_02570</name>
</gene>
<feature type="transmembrane region" description="Helical" evidence="6">
    <location>
        <begin position="96"/>
        <end position="115"/>
    </location>
</feature>
<accession>A0ABP6R8Q2</accession>
<dbReference type="RefSeq" id="WP_344717384.1">
    <property type="nucleotide sequence ID" value="NZ_BAAAYG010000002.1"/>
</dbReference>
<feature type="transmembrane region" description="Helical" evidence="6">
    <location>
        <begin position="260"/>
        <end position="281"/>
    </location>
</feature>
<evidence type="ECO:0000256" key="2">
    <source>
        <dbReference type="ARBA" id="ARBA00022475"/>
    </source>
</evidence>
<keyword evidence="3 6" id="KW-0812">Transmembrane</keyword>
<keyword evidence="9" id="KW-1185">Reference proteome</keyword>
<dbReference type="InterPro" id="IPR050189">
    <property type="entry name" value="MFS_Efflux_Transporters"/>
</dbReference>
<feature type="transmembrane region" description="Helical" evidence="6">
    <location>
        <begin position="27"/>
        <end position="48"/>
    </location>
</feature>
<dbReference type="InterPro" id="IPR020846">
    <property type="entry name" value="MFS_dom"/>
</dbReference>
<sequence length="419" mass="43480">MATSTQTPDHDGAPLVTDAPRFSRKQVVLAILALATGGFAIGTTEFAIMGLLQEAVADLGVTRSQGGLLISAYALGVVVGAPVLGLFGATRERRSYALILLGLFTVGHLLSLIAPNYELMLVARFISGLPHGAFFGVAALMAAHLAGPTKRSRAIAVVMGGLAVANVIGVPIVTWAGQQFGWRWMFAIVMLLAVITMIAVATLTPRQEPHASASKRGELKGLANRRLWVGIGLSVIGFSGMFALYSYISPVMTDVTGLDASYLPWVVGLYGFGMVCGNFLGGWSSDKTVLGTVVLAMGLVAVFMVLFAATAHVVVPALLFLFLVGVSASALGPAMQTHLIDATPNSPQLAASLHHSAFNAANALGAAMGAAVIDLDWGLRAPSYVGSIAAVIGVAITMYAVVLARRAHPGQPVLKPVRG</sequence>
<dbReference type="EMBL" id="BAAAYG010000002">
    <property type="protein sequence ID" value="GAA3279429.1"/>
    <property type="molecule type" value="Genomic_DNA"/>
</dbReference>
<evidence type="ECO:0000256" key="1">
    <source>
        <dbReference type="ARBA" id="ARBA00004651"/>
    </source>
</evidence>
<proteinExistence type="predicted"/>
<evidence type="ECO:0000313" key="9">
    <source>
        <dbReference type="Proteomes" id="UP001501736"/>
    </source>
</evidence>
<dbReference type="Pfam" id="PF07690">
    <property type="entry name" value="MFS_1"/>
    <property type="match status" value="1"/>
</dbReference>
<evidence type="ECO:0000313" key="8">
    <source>
        <dbReference type="EMBL" id="GAA3279429.1"/>
    </source>
</evidence>
<dbReference type="InterPro" id="IPR011701">
    <property type="entry name" value="MFS"/>
</dbReference>
<evidence type="ECO:0000256" key="6">
    <source>
        <dbReference type="SAM" id="Phobius"/>
    </source>
</evidence>
<name>A0ABP6R8Q2_9MICC</name>
<feature type="transmembrane region" description="Helical" evidence="6">
    <location>
        <begin position="356"/>
        <end position="373"/>
    </location>
</feature>
<feature type="transmembrane region" description="Helical" evidence="6">
    <location>
        <begin position="121"/>
        <end position="142"/>
    </location>
</feature>
<dbReference type="Proteomes" id="UP001501736">
    <property type="component" value="Unassembled WGS sequence"/>
</dbReference>
<feature type="transmembrane region" description="Helical" evidence="6">
    <location>
        <begin position="182"/>
        <end position="205"/>
    </location>
</feature>
<feature type="transmembrane region" description="Helical" evidence="6">
    <location>
        <begin position="226"/>
        <end position="248"/>
    </location>
</feature>
<organism evidence="8 9">
    <name type="scientific">Nesterenkonia halobia</name>
    <dbReference type="NCBI Taxonomy" id="37922"/>
    <lineage>
        <taxon>Bacteria</taxon>
        <taxon>Bacillati</taxon>
        <taxon>Actinomycetota</taxon>
        <taxon>Actinomycetes</taxon>
        <taxon>Micrococcales</taxon>
        <taxon>Micrococcaceae</taxon>
        <taxon>Nesterenkonia</taxon>
    </lineage>
</organism>
<dbReference type="SUPFAM" id="SSF103473">
    <property type="entry name" value="MFS general substrate transporter"/>
    <property type="match status" value="1"/>
</dbReference>
<comment type="subcellular location">
    <subcellularLocation>
        <location evidence="1">Cell membrane</location>
        <topology evidence="1">Multi-pass membrane protein</topology>
    </subcellularLocation>
</comment>
<evidence type="ECO:0000259" key="7">
    <source>
        <dbReference type="PROSITE" id="PS50850"/>
    </source>
</evidence>
<reference evidence="9" key="1">
    <citation type="journal article" date="2019" name="Int. J. Syst. Evol. Microbiol.">
        <title>The Global Catalogue of Microorganisms (GCM) 10K type strain sequencing project: providing services to taxonomists for standard genome sequencing and annotation.</title>
        <authorList>
            <consortium name="The Broad Institute Genomics Platform"/>
            <consortium name="The Broad Institute Genome Sequencing Center for Infectious Disease"/>
            <person name="Wu L."/>
            <person name="Ma J."/>
        </authorList>
    </citation>
    <scope>NUCLEOTIDE SEQUENCE [LARGE SCALE GENOMIC DNA]</scope>
    <source>
        <strain evidence="9">JCM 11483</strain>
    </source>
</reference>
<protein>
    <submittedName>
        <fullName evidence="8">MFS transporter</fullName>
    </submittedName>
</protein>
<evidence type="ECO:0000256" key="5">
    <source>
        <dbReference type="ARBA" id="ARBA00023136"/>
    </source>
</evidence>
<dbReference type="PROSITE" id="PS50850">
    <property type="entry name" value="MFS"/>
    <property type="match status" value="1"/>
</dbReference>
<comment type="caution">
    <text evidence="8">The sequence shown here is derived from an EMBL/GenBank/DDBJ whole genome shotgun (WGS) entry which is preliminary data.</text>
</comment>
<keyword evidence="4 6" id="KW-1133">Transmembrane helix</keyword>